<dbReference type="Proteomes" id="UP001165186">
    <property type="component" value="Unassembled WGS sequence"/>
</dbReference>
<comment type="caution">
    <text evidence="1">The sequence shown here is derived from an EMBL/GenBank/DDBJ whole genome shotgun (WGS) entry which is preliminary data.</text>
</comment>
<evidence type="ECO:0000313" key="2">
    <source>
        <dbReference type="Proteomes" id="UP001165186"/>
    </source>
</evidence>
<dbReference type="EMBL" id="BSXG01000236">
    <property type="protein sequence ID" value="GME33489.1"/>
    <property type="molecule type" value="Genomic_DNA"/>
</dbReference>
<sequence length="521" mass="56816">MVAVPGSRSCHISPPCSVPDDASAVLDQSYLSFAIEGRDFIDYSGSDAAPNEYSVNMLSVFSQKTGAPTYLRVGGTTQDHFRYDPNQTEAVRFENPELPTFLNLFANITVGSSWLEGFRQFPGVVWDQQIFLARKNLSNAVEFARDCVEAIGIENLHSIEIGNEPDIYNSSGFFTNETDRPSSYSPADYVAEFTEFATAIEGNVTLGAGPNFQALGFSNFVNDVWSEEAVFEAGLSPDIVKSISEHLDGRDLGETLMSHAQVVNVTDGRFKDRIAYMKSTYPEIPFLIAEAASALGNGTGIRDFDLTASLGTALWTVDWLLYTATIGVTRVNMQLGTRFPFSPWFPVETTINNMSLPAQTLGSFYGNVFVADFIGSDGSLQIAELPTDDDRVSAYAGYNSEKLTKVALVNLELWRESYGTPRPNVTVTLENLEGWVRAAQVQKLTGPEGGSQAENITWAGTQWTAESKGLPVVVADDTAMVEVESGSFEVTIQASEALLVSFIPDNYLDVEKSRVKAPVPA</sequence>
<reference evidence="1" key="1">
    <citation type="submission" date="2024-09" db="EMBL/GenBank/DDBJ databases">
        <title>Draft Genome Sequences of Neofusicoccum parvum.</title>
        <authorList>
            <person name="Ashida A."/>
            <person name="Camagna M."/>
            <person name="Tanaka A."/>
            <person name="Takemoto D."/>
        </authorList>
    </citation>
    <scope>NUCLEOTIDE SEQUENCE</scope>
    <source>
        <strain evidence="1">PPO83</strain>
    </source>
</reference>
<keyword evidence="1" id="KW-0378">Hydrolase</keyword>
<protein>
    <submittedName>
        <fullName evidence="1">Glycoside hydrolase superfamily</fullName>
    </submittedName>
</protein>
<name>A0ACB5SBA9_9PEZI</name>
<evidence type="ECO:0000313" key="1">
    <source>
        <dbReference type="EMBL" id="GME33489.1"/>
    </source>
</evidence>
<accession>A0ACB5SBA9</accession>
<keyword evidence="2" id="KW-1185">Reference proteome</keyword>
<gene>
    <name evidence="1" type="primary">g3348</name>
    <name evidence="1" type="ORF">NpPPO83_00003348</name>
</gene>
<proteinExistence type="predicted"/>
<organism evidence="1 2">
    <name type="scientific">Neofusicoccum parvum</name>
    <dbReference type="NCBI Taxonomy" id="310453"/>
    <lineage>
        <taxon>Eukaryota</taxon>
        <taxon>Fungi</taxon>
        <taxon>Dikarya</taxon>
        <taxon>Ascomycota</taxon>
        <taxon>Pezizomycotina</taxon>
        <taxon>Dothideomycetes</taxon>
        <taxon>Dothideomycetes incertae sedis</taxon>
        <taxon>Botryosphaeriales</taxon>
        <taxon>Botryosphaeriaceae</taxon>
        <taxon>Neofusicoccum</taxon>
    </lineage>
</organism>